<evidence type="ECO:0000313" key="2">
    <source>
        <dbReference type="EMBL" id="SNQ59817.1"/>
    </source>
</evidence>
<dbReference type="PANTHER" id="PTHR31303">
    <property type="entry name" value="CTP-DEPENDENT DIACYLGLYCEROL KINASE 1"/>
    <property type="match status" value="1"/>
</dbReference>
<keyword evidence="1" id="KW-0472">Membrane</keyword>
<keyword evidence="3" id="KW-1185">Reference proteome</keyword>
<organism evidence="2 3">
    <name type="scientific">Candidatus Methanoperedens nitratireducens</name>
    <dbReference type="NCBI Taxonomy" id="1392998"/>
    <lineage>
        <taxon>Archaea</taxon>
        <taxon>Methanobacteriati</taxon>
        <taxon>Methanobacteriota</taxon>
        <taxon>Stenosarchaea group</taxon>
        <taxon>Methanomicrobia</taxon>
        <taxon>Methanosarcinales</taxon>
        <taxon>ANME-2 cluster</taxon>
        <taxon>Candidatus Methanoperedentaceae</taxon>
        <taxon>Candidatus Methanoperedens</taxon>
    </lineage>
</organism>
<evidence type="ECO:0000313" key="3">
    <source>
        <dbReference type="Proteomes" id="UP000218615"/>
    </source>
</evidence>
<dbReference type="Proteomes" id="UP000218615">
    <property type="component" value="Unassembled WGS sequence"/>
</dbReference>
<dbReference type="InterPro" id="IPR037997">
    <property type="entry name" value="Dgk1-like"/>
</dbReference>
<dbReference type="RefSeq" id="WP_096204126.1">
    <property type="nucleotide sequence ID" value="NZ_FZMP01000044.1"/>
</dbReference>
<feature type="transmembrane region" description="Helical" evidence="1">
    <location>
        <begin position="94"/>
        <end position="114"/>
    </location>
</feature>
<gene>
    <name evidence="2" type="ORF">MNV_1380004</name>
</gene>
<name>A0A284VKU6_9EURY</name>
<accession>A0A284VKU6</accession>
<feature type="transmembrane region" description="Helical" evidence="1">
    <location>
        <begin position="134"/>
        <end position="152"/>
    </location>
</feature>
<feature type="transmembrane region" description="Helical" evidence="1">
    <location>
        <begin position="158"/>
        <end position="179"/>
    </location>
</feature>
<reference evidence="3" key="1">
    <citation type="submission" date="2017-06" db="EMBL/GenBank/DDBJ databases">
        <authorList>
            <person name="Cremers G."/>
        </authorList>
    </citation>
    <scope>NUCLEOTIDE SEQUENCE [LARGE SCALE GENOMIC DNA]</scope>
</reference>
<dbReference type="GO" id="GO:0004143">
    <property type="term" value="F:ATP-dependent diacylglycerol kinase activity"/>
    <property type="evidence" value="ECO:0007669"/>
    <property type="project" value="InterPro"/>
</dbReference>
<protein>
    <submittedName>
        <fullName evidence="2">Putative Membrane protein</fullName>
    </submittedName>
</protein>
<proteinExistence type="predicted"/>
<feature type="transmembrane region" description="Helical" evidence="1">
    <location>
        <begin position="71"/>
        <end position="88"/>
    </location>
</feature>
<evidence type="ECO:0000256" key="1">
    <source>
        <dbReference type="SAM" id="Phobius"/>
    </source>
</evidence>
<dbReference type="PANTHER" id="PTHR31303:SF1">
    <property type="entry name" value="CTP-DEPENDENT DIACYLGLYCEROL KINASE 1"/>
    <property type="match status" value="1"/>
</dbReference>
<feature type="transmembrane region" description="Helical" evidence="1">
    <location>
        <begin position="34"/>
        <end position="50"/>
    </location>
</feature>
<keyword evidence="1" id="KW-0812">Transmembrane</keyword>
<dbReference type="EMBL" id="FZMP01000044">
    <property type="protein sequence ID" value="SNQ59817.1"/>
    <property type="molecule type" value="Genomic_DNA"/>
</dbReference>
<dbReference type="OrthoDB" id="107330at2157"/>
<sequence length="208" mass="22767">MFDLFSSELRRKAFHLTGSLIPIVYYFLDRETALIGLSIINAVLLLIEWLRLKGKIEMPKVLLRPHENKQVAAYIYFQAAALISVLVFDKTIAIAALLMLAFGDTASGLAGSMIKGGDIRNHDTKKIVIKPLPIMATMFVVCLMTGLALLSLPLAKDMVYLSLPVYIAGAAGATLGDAIPLRIYGRPVDDNLMIPLLSGVFMSVVRVF</sequence>
<dbReference type="AlphaFoldDB" id="A0A284VKU6"/>
<keyword evidence="1" id="KW-1133">Transmembrane helix</keyword>